<feature type="domain" description="Cyclic nucleotide-binding" evidence="2">
    <location>
        <begin position="1"/>
        <end position="72"/>
    </location>
</feature>
<reference evidence="4" key="1">
    <citation type="submission" date="2025-08" db="UniProtKB">
        <authorList>
            <consortium name="RefSeq"/>
        </authorList>
    </citation>
    <scope>IDENTIFICATION</scope>
    <source>
        <tissue evidence="4">Sperm</tissue>
    </source>
</reference>
<dbReference type="InterPro" id="IPR000595">
    <property type="entry name" value="cNMP-bd_dom"/>
</dbReference>
<dbReference type="KEGG" id="pmrn:116951227"/>
<organism evidence="3 4">
    <name type="scientific">Petromyzon marinus</name>
    <name type="common">Sea lamprey</name>
    <dbReference type="NCBI Taxonomy" id="7757"/>
    <lineage>
        <taxon>Eukaryota</taxon>
        <taxon>Metazoa</taxon>
        <taxon>Chordata</taxon>
        <taxon>Craniata</taxon>
        <taxon>Vertebrata</taxon>
        <taxon>Cyclostomata</taxon>
        <taxon>Hyperoartia</taxon>
        <taxon>Petromyzontiformes</taxon>
        <taxon>Petromyzontidae</taxon>
        <taxon>Petromyzon</taxon>
    </lineage>
</organism>
<accession>A0AAJ7XA23</accession>
<gene>
    <name evidence="4" type="primary">LOC116951227</name>
</gene>
<dbReference type="PANTHER" id="PTHR23011">
    <property type="entry name" value="CYCLIC NUCLEOTIDE-BINDING DOMAIN CONTAINING PROTEIN"/>
    <property type="match status" value="1"/>
</dbReference>
<evidence type="ECO:0000313" key="3">
    <source>
        <dbReference type="Proteomes" id="UP001318040"/>
    </source>
</evidence>
<dbReference type="Pfam" id="PF00027">
    <property type="entry name" value="cNMP_binding"/>
    <property type="match status" value="1"/>
</dbReference>
<name>A0AAJ7XA23_PETMA</name>
<evidence type="ECO:0000259" key="2">
    <source>
        <dbReference type="PROSITE" id="PS50042"/>
    </source>
</evidence>
<dbReference type="PANTHER" id="PTHR23011:SF28">
    <property type="entry name" value="CYCLIC NUCLEOTIDE-BINDING DOMAIN CONTAINING PROTEIN"/>
    <property type="match status" value="1"/>
</dbReference>
<protein>
    <submittedName>
        <fullName evidence="4">Uncharacterized protein LOC116951227</fullName>
    </submittedName>
</protein>
<dbReference type="SUPFAM" id="SSF51206">
    <property type="entry name" value="cAMP-binding domain-like"/>
    <property type="match status" value="2"/>
</dbReference>
<feature type="compositionally biased region" description="Polar residues" evidence="1">
    <location>
        <begin position="207"/>
        <end position="217"/>
    </location>
</feature>
<keyword evidence="3" id="KW-1185">Reference proteome</keyword>
<dbReference type="PROSITE" id="PS50042">
    <property type="entry name" value="CNMP_BINDING_3"/>
    <property type="match status" value="1"/>
</dbReference>
<dbReference type="RefSeq" id="XP_032825608.1">
    <property type="nucleotide sequence ID" value="XM_032969717.1"/>
</dbReference>
<sequence length="435" mass="48138">MPQIFYICLSGSAIVTVRDSETGVVRPVWFLSQGDKFGEKEIVGGLNWQCTVIIEESAEFLCLFKEDFEKIFLSGSSRTVSDPDQHAFLSSLGFLKGWPIHLLQEKPGRCLVSHHKRGTVITKDSSKEDWIYIIRSGSCSVLKECRLGGDEGGMELVTDSSRRARGAEEGCKRQTLLTSKHCRGLRSDASDAPINSQSQNREHSGRESFQQDASSGESLCGYRATSESPGGLHPARGTAAAKEVDGRGGMRKMPSPMQCAYLLPAIASKDRLPTLDRGRKAHEEKRTRTVFIRVDTLNEGREFGLVDALLGTQSGFALVSDGAECLLIPRQLFLRHAPPALLERLRREVSPYPSQEQLSSALQAELRWLHFRRRVLKSAAAFARDGCRALTTARPSACVRRRREMGRPMPAPPPPPPLSRPAMHRGQLPPWVPLA</sequence>
<dbReference type="Proteomes" id="UP001318040">
    <property type="component" value="Chromosome 42"/>
</dbReference>
<evidence type="ECO:0000256" key="1">
    <source>
        <dbReference type="SAM" id="MobiDB-lite"/>
    </source>
</evidence>
<feature type="region of interest" description="Disordered" evidence="1">
    <location>
        <begin position="186"/>
        <end position="239"/>
    </location>
</feature>
<feature type="compositionally biased region" description="Pro residues" evidence="1">
    <location>
        <begin position="409"/>
        <end position="419"/>
    </location>
</feature>
<dbReference type="InterPro" id="IPR014710">
    <property type="entry name" value="RmlC-like_jellyroll"/>
</dbReference>
<dbReference type="Gene3D" id="2.60.120.10">
    <property type="entry name" value="Jelly Rolls"/>
    <property type="match status" value="2"/>
</dbReference>
<proteinExistence type="predicted"/>
<evidence type="ECO:0000313" key="4">
    <source>
        <dbReference type="RefSeq" id="XP_032825608.1"/>
    </source>
</evidence>
<dbReference type="AlphaFoldDB" id="A0AAJ7XA23"/>
<dbReference type="InterPro" id="IPR018490">
    <property type="entry name" value="cNMP-bd_dom_sf"/>
</dbReference>
<feature type="region of interest" description="Disordered" evidence="1">
    <location>
        <begin position="402"/>
        <end position="435"/>
    </location>
</feature>